<dbReference type="AlphaFoldDB" id="A0A382D1H5"/>
<reference evidence="2" key="1">
    <citation type="submission" date="2018-05" db="EMBL/GenBank/DDBJ databases">
        <authorList>
            <person name="Lanie J.A."/>
            <person name="Ng W.-L."/>
            <person name="Kazmierczak K.M."/>
            <person name="Andrzejewski T.M."/>
            <person name="Davidsen T.M."/>
            <person name="Wayne K.J."/>
            <person name="Tettelin H."/>
            <person name="Glass J.I."/>
            <person name="Rusch D."/>
            <person name="Podicherti R."/>
            <person name="Tsui H.-C.T."/>
            <person name="Winkler M.E."/>
        </authorList>
    </citation>
    <scope>NUCLEOTIDE SEQUENCE</scope>
</reference>
<feature type="non-terminal residue" evidence="2">
    <location>
        <position position="1"/>
    </location>
</feature>
<dbReference type="EMBL" id="UINC01037026">
    <property type="protein sequence ID" value="SVB31894.1"/>
    <property type="molecule type" value="Genomic_DNA"/>
</dbReference>
<sequence length="215" mass="21681">RGGRRLRRPGRHAPKGVPVGCRADAHLVAPTPVGGGPRGPRGARQPGRGDRRGDRARLRGTRRPPVPGGVPCTYCGGVRSLRPRRRGPGHPRQVAPPPPARLRWGRAGIGRCAHGAGPRHMGTHQARGEAPRVGPGRHTGNAAGAGAGGQDGAAGGVGRHGPRASDRWPRRRGGAGRGASRPGGLGPPGGPRPGGGATGCCIAARRPGQGGRGGL</sequence>
<feature type="compositionally biased region" description="Basic residues" evidence="1">
    <location>
        <begin position="1"/>
        <end position="14"/>
    </location>
</feature>
<proteinExistence type="predicted"/>
<feature type="compositionally biased region" description="Gly residues" evidence="1">
    <location>
        <begin position="143"/>
        <end position="159"/>
    </location>
</feature>
<evidence type="ECO:0000256" key="1">
    <source>
        <dbReference type="SAM" id="MobiDB-lite"/>
    </source>
</evidence>
<feature type="region of interest" description="Disordered" evidence="1">
    <location>
        <begin position="1"/>
        <end position="215"/>
    </location>
</feature>
<organism evidence="2">
    <name type="scientific">marine metagenome</name>
    <dbReference type="NCBI Taxonomy" id="408172"/>
    <lineage>
        <taxon>unclassified sequences</taxon>
        <taxon>metagenomes</taxon>
        <taxon>ecological metagenomes</taxon>
    </lineage>
</organism>
<evidence type="ECO:0000313" key="2">
    <source>
        <dbReference type="EMBL" id="SVB31894.1"/>
    </source>
</evidence>
<protein>
    <submittedName>
        <fullName evidence="2">Uncharacterized protein</fullName>
    </submittedName>
</protein>
<feature type="compositionally biased region" description="Basic and acidic residues" evidence="1">
    <location>
        <begin position="47"/>
        <end position="57"/>
    </location>
</feature>
<name>A0A382D1H5_9ZZZZ</name>
<gene>
    <name evidence="2" type="ORF">METZ01_LOCUS184748</name>
</gene>
<feature type="compositionally biased region" description="Gly residues" evidence="1">
    <location>
        <begin position="175"/>
        <end position="198"/>
    </location>
</feature>
<feature type="non-terminal residue" evidence="2">
    <location>
        <position position="215"/>
    </location>
</feature>
<accession>A0A382D1H5</accession>